<evidence type="ECO:0000313" key="2">
    <source>
        <dbReference type="RefSeq" id="XP_036671076.2"/>
    </source>
</evidence>
<dbReference type="AlphaFoldDB" id="A0AB40DIH7"/>
<name>A0AB40DIH7_DROSZ</name>
<dbReference type="RefSeq" id="XP_065723371.2">
    <property type="nucleotide sequence ID" value="XM_065867299.2"/>
</dbReference>
<proteinExistence type="predicted"/>
<accession>A0AB40DIH7</accession>
<organism evidence="1 3">
    <name type="scientific">Drosophila suzukii</name>
    <name type="common">Spotted-wing drosophila fruit fly</name>
    <dbReference type="NCBI Taxonomy" id="28584"/>
    <lineage>
        <taxon>Eukaryota</taxon>
        <taxon>Metazoa</taxon>
        <taxon>Ecdysozoa</taxon>
        <taxon>Arthropoda</taxon>
        <taxon>Hexapoda</taxon>
        <taxon>Insecta</taxon>
        <taxon>Pterygota</taxon>
        <taxon>Neoptera</taxon>
        <taxon>Endopterygota</taxon>
        <taxon>Diptera</taxon>
        <taxon>Brachycera</taxon>
        <taxon>Muscomorpha</taxon>
        <taxon>Ephydroidea</taxon>
        <taxon>Drosophilidae</taxon>
        <taxon>Drosophila</taxon>
        <taxon>Sophophora</taxon>
    </lineage>
</organism>
<evidence type="ECO:0000313" key="3">
    <source>
        <dbReference type="RefSeq" id="XP_065723371.2"/>
    </source>
</evidence>
<reference evidence="2 3" key="1">
    <citation type="submission" date="2025-05" db="UniProtKB">
        <authorList>
            <consortium name="RefSeq"/>
        </authorList>
    </citation>
    <scope>IDENTIFICATION</scope>
</reference>
<gene>
    <name evidence="2 3" type="primary">LOC118877270</name>
</gene>
<evidence type="ECO:0000313" key="1">
    <source>
        <dbReference type="Proteomes" id="UP001652628"/>
    </source>
</evidence>
<dbReference type="Proteomes" id="UP001652628">
    <property type="component" value="Chromosome 4"/>
</dbReference>
<dbReference type="RefSeq" id="XP_036671076.2">
    <property type="nucleotide sequence ID" value="XM_036815181.3"/>
</dbReference>
<keyword evidence="1" id="KW-1185">Reference proteome</keyword>
<dbReference type="GeneID" id="118877270"/>
<sequence>MATPLPNEGGQSMVLQINKEAEDLLYPRYGKMAWGMGSVYLRLKKRHSDDKSAHILQAPDCYSQPVERSQPPMTLRVLQLNLHKSRLASAELLIALIGLVPWIASGNIVAGLRSSNYNTFYSSTL</sequence>
<protein>
    <submittedName>
        <fullName evidence="2 3">Uncharacterized protein</fullName>
    </submittedName>
</protein>